<dbReference type="InterPro" id="IPR053214">
    <property type="entry name" value="LysM12-like"/>
</dbReference>
<feature type="domain" description="Chitin-binding type-1" evidence="5">
    <location>
        <begin position="76"/>
        <end position="121"/>
    </location>
</feature>
<feature type="domain" description="GH18" evidence="6">
    <location>
        <begin position="134"/>
        <end position="234"/>
    </location>
</feature>
<keyword evidence="4" id="KW-0732">Signal</keyword>
<dbReference type="Gene3D" id="3.20.20.80">
    <property type="entry name" value="Glycosidases"/>
    <property type="match status" value="1"/>
</dbReference>
<keyword evidence="3" id="KW-1015">Disulfide bond</keyword>
<dbReference type="InterPro" id="IPR017853">
    <property type="entry name" value="GH"/>
</dbReference>
<dbReference type="PROSITE" id="PS50941">
    <property type="entry name" value="CHIT_BIND_I_2"/>
    <property type="match status" value="1"/>
</dbReference>
<comment type="caution">
    <text evidence="7">The sequence shown here is derived from an EMBL/GenBank/DDBJ whole genome shotgun (WGS) entry which is preliminary data.</text>
</comment>
<dbReference type="InterPro" id="IPR018371">
    <property type="entry name" value="Chitin-binding_1_CS"/>
</dbReference>
<dbReference type="SMART" id="SM00270">
    <property type="entry name" value="ChtBD1"/>
    <property type="match status" value="2"/>
</dbReference>
<evidence type="ECO:0000256" key="3">
    <source>
        <dbReference type="PROSITE-ProRule" id="PRU00261"/>
    </source>
</evidence>
<feature type="disulfide bond" evidence="3">
    <location>
        <begin position="115"/>
        <end position="119"/>
    </location>
</feature>
<dbReference type="Proteomes" id="UP000483672">
    <property type="component" value="Unassembled WGS sequence"/>
</dbReference>
<feature type="chain" id="PRO_5028872931" evidence="4">
    <location>
        <begin position="30"/>
        <end position="234"/>
    </location>
</feature>
<dbReference type="EMBL" id="WIPF01000091">
    <property type="protein sequence ID" value="KAF3210946.1"/>
    <property type="molecule type" value="Genomic_DNA"/>
</dbReference>
<dbReference type="SUPFAM" id="SSF51445">
    <property type="entry name" value="(Trans)glycosidases"/>
    <property type="match status" value="1"/>
</dbReference>
<dbReference type="PANTHER" id="PTHR47700:SF2">
    <property type="entry name" value="CHITINASE"/>
    <property type="match status" value="1"/>
</dbReference>
<name>A0A7C8UMX5_ORBOL</name>
<evidence type="ECO:0000313" key="8">
    <source>
        <dbReference type="Proteomes" id="UP000483672"/>
    </source>
</evidence>
<dbReference type="GO" id="GO:0005975">
    <property type="term" value="P:carbohydrate metabolic process"/>
    <property type="evidence" value="ECO:0007669"/>
    <property type="project" value="InterPro"/>
</dbReference>
<evidence type="ECO:0000313" key="7">
    <source>
        <dbReference type="EMBL" id="KAF3210946.1"/>
    </source>
</evidence>
<reference evidence="7 8" key="1">
    <citation type="submission" date="2019-06" db="EMBL/GenBank/DDBJ databases">
        <authorList>
            <person name="Palmer J.M."/>
        </authorList>
    </citation>
    <scope>NUCLEOTIDE SEQUENCE [LARGE SCALE GENOMIC DNA]</scope>
    <source>
        <strain evidence="7 8">TWF191</strain>
    </source>
</reference>
<organism evidence="7 8">
    <name type="scientific">Orbilia oligospora</name>
    <name type="common">Nematode-trapping fungus</name>
    <name type="synonym">Arthrobotrys oligospora</name>
    <dbReference type="NCBI Taxonomy" id="2813651"/>
    <lineage>
        <taxon>Eukaryota</taxon>
        <taxon>Fungi</taxon>
        <taxon>Dikarya</taxon>
        <taxon>Ascomycota</taxon>
        <taxon>Pezizomycotina</taxon>
        <taxon>Orbiliomycetes</taxon>
        <taxon>Orbiliales</taxon>
        <taxon>Orbiliaceae</taxon>
        <taxon>Orbilia</taxon>
    </lineage>
</organism>
<dbReference type="Pfam" id="PF00187">
    <property type="entry name" value="Chitin_bind_1"/>
    <property type="match status" value="1"/>
</dbReference>
<dbReference type="AlphaFoldDB" id="A0A7C8UMX5"/>
<dbReference type="InterPro" id="IPR036861">
    <property type="entry name" value="Endochitinase-like_sf"/>
</dbReference>
<dbReference type="Gene3D" id="3.30.60.10">
    <property type="entry name" value="Endochitinase-like"/>
    <property type="match status" value="1"/>
</dbReference>
<keyword evidence="2" id="KW-0843">Virulence</keyword>
<sequence length="234" mass="26154">MVSPPWSSSRRICLFVFLTISYFITFTFAQDVLCSKDKKCPNKACCYIADKEVDDGICGYGAEFCSEGCVSNCDAHAECGKDAEDPGKKCPLNVCCSKWGFCGTSEDFCDTGKGCQNNCFTPSKPSCGDRNVFGLKIGYYESWSTLRNCGGMPPESLPAEQFTHLYYSFATFREQGGKYYIVLDPKIGGDYDLLIRFTNLKRDYPGLKCYIAIGGWTFNVCQSFYRICGFITLF</sequence>
<comment type="caution">
    <text evidence="3">Lacks conserved residue(s) required for the propagation of feature annotation.</text>
</comment>
<dbReference type="GO" id="GO:0008061">
    <property type="term" value="F:chitin binding"/>
    <property type="evidence" value="ECO:0007669"/>
    <property type="project" value="UniProtKB-UniRule"/>
</dbReference>
<dbReference type="PANTHER" id="PTHR47700">
    <property type="entry name" value="V CHITINASE, PUTATIVE (AFU_ORTHOLOGUE AFUA_6G13720)-RELATED"/>
    <property type="match status" value="1"/>
</dbReference>
<protein>
    <submittedName>
        <fullName evidence="7">Uncharacterized protein</fullName>
    </submittedName>
</protein>
<gene>
    <name evidence="7" type="ORF">TWF191_011065</name>
</gene>
<feature type="disulfide bond" evidence="3">
    <location>
        <begin position="95"/>
        <end position="109"/>
    </location>
</feature>
<dbReference type="PROSITE" id="PS00026">
    <property type="entry name" value="CHIT_BIND_I_1"/>
    <property type="match status" value="1"/>
</dbReference>
<feature type="signal peptide" evidence="4">
    <location>
        <begin position="1"/>
        <end position="29"/>
    </location>
</feature>
<accession>A0A7C8UMX5</accession>
<evidence type="ECO:0000256" key="4">
    <source>
        <dbReference type="SAM" id="SignalP"/>
    </source>
</evidence>
<dbReference type="Pfam" id="PF00704">
    <property type="entry name" value="Glyco_hydro_18"/>
    <property type="match status" value="1"/>
</dbReference>
<evidence type="ECO:0000256" key="1">
    <source>
        <dbReference type="ARBA" id="ARBA00022669"/>
    </source>
</evidence>
<dbReference type="InterPro" id="IPR001223">
    <property type="entry name" value="Glyco_hydro18_cat"/>
</dbReference>
<feature type="disulfide bond" evidence="3">
    <location>
        <begin position="90"/>
        <end position="102"/>
    </location>
</feature>
<dbReference type="PROSITE" id="PS51910">
    <property type="entry name" value="GH18_2"/>
    <property type="match status" value="1"/>
</dbReference>
<evidence type="ECO:0000256" key="2">
    <source>
        <dbReference type="ARBA" id="ARBA00023026"/>
    </source>
</evidence>
<proteinExistence type="predicted"/>
<evidence type="ECO:0000259" key="5">
    <source>
        <dbReference type="PROSITE" id="PS50941"/>
    </source>
</evidence>
<evidence type="ECO:0000259" key="6">
    <source>
        <dbReference type="PROSITE" id="PS51910"/>
    </source>
</evidence>
<dbReference type="SUPFAM" id="SSF57016">
    <property type="entry name" value="Plant lectins/antimicrobial peptides"/>
    <property type="match status" value="1"/>
</dbReference>
<dbReference type="CDD" id="cd00035">
    <property type="entry name" value="ChtBD1"/>
    <property type="match status" value="1"/>
</dbReference>
<dbReference type="InterPro" id="IPR001002">
    <property type="entry name" value="Chitin-bd_1"/>
</dbReference>
<keyword evidence="1 3" id="KW-0147">Chitin-binding</keyword>